<comment type="subcellular location">
    <subcellularLocation>
        <location evidence="1">Cytoplasm</location>
        <location evidence="1">Cytoskeleton</location>
    </subcellularLocation>
</comment>
<dbReference type="PANTHER" id="PTHR11886:SF35">
    <property type="entry name" value="DYNEIN LIGHT CHAIN"/>
    <property type="match status" value="1"/>
</dbReference>
<dbReference type="SMART" id="SM01375">
    <property type="entry name" value="Dynein_light"/>
    <property type="match status" value="1"/>
</dbReference>
<organism evidence="2 3">
    <name type="scientific">Symbiodinium pilosum</name>
    <name type="common">Dinoflagellate</name>
    <dbReference type="NCBI Taxonomy" id="2952"/>
    <lineage>
        <taxon>Eukaryota</taxon>
        <taxon>Sar</taxon>
        <taxon>Alveolata</taxon>
        <taxon>Dinophyceae</taxon>
        <taxon>Suessiales</taxon>
        <taxon>Symbiodiniaceae</taxon>
        <taxon>Symbiodinium</taxon>
    </lineage>
</organism>
<keyword evidence="3" id="KW-1185">Reference proteome</keyword>
<dbReference type="GO" id="GO:0005874">
    <property type="term" value="C:microtubule"/>
    <property type="evidence" value="ECO:0007669"/>
    <property type="project" value="UniProtKB-KW"/>
</dbReference>
<dbReference type="SUPFAM" id="SSF54648">
    <property type="entry name" value="DLC"/>
    <property type="match status" value="1"/>
</dbReference>
<dbReference type="InterPro" id="IPR037177">
    <property type="entry name" value="DLC_sf"/>
</dbReference>
<dbReference type="GO" id="GO:0007017">
    <property type="term" value="P:microtubule-based process"/>
    <property type="evidence" value="ECO:0007669"/>
    <property type="project" value="InterPro"/>
</dbReference>
<protein>
    <recommendedName>
        <fullName evidence="1">Dynein light chain</fullName>
    </recommendedName>
</protein>
<evidence type="ECO:0000313" key="3">
    <source>
        <dbReference type="Proteomes" id="UP000649617"/>
    </source>
</evidence>
<comment type="similarity">
    <text evidence="1">Belongs to the dynein light chain family.</text>
</comment>
<keyword evidence="1" id="KW-0206">Cytoskeleton</keyword>
<accession>A0A812PZ70</accession>
<dbReference type="Pfam" id="PF01221">
    <property type="entry name" value="Dynein_light"/>
    <property type="match status" value="1"/>
</dbReference>
<dbReference type="AlphaFoldDB" id="A0A812PZ70"/>
<comment type="caution">
    <text evidence="2">The sequence shown here is derived from an EMBL/GenBank/DDBJ whole genome shotgun (WGS) entry which is preliminary data.</text>
</comment>
<dbReference type="OrthoDB" id="10033309at2759"/>
<gene>
    <name evidence="2" type="primary">Dynll2</name>
    <name evidence="2" type="ORF">SPIL2461_LOCUS8720</name>
</gene>
<keyword evidence="1" id="KW-0963">Cytoplasm</keyword>
<dbReference type="InterPro" id="IPR001372">
    <property type="entry name" value="Dynein_light_chain_typ-1/2"/>
</dbReference>
<evidence type="ECO:0000256" key="1">
    <source>
        <dbReference type="RuleBase" id="RU365010"/>
    </source>
</evidence>
<name>A0A812PZ70_SYMPI</name>
<reference evidence="2" key="1">
    <citation type="submission" date="2021-02" db="EMBL/GenBank/DDBJ databases">
        <authorList>
            <person name="Dougan E. K."/>
            <person name="Rhodes N."/>
            <person name="Thang M."/>
            <person name="Chan C."/>
        </authorList>
    </citation>
    <scope>NUCLEOTIDE SEQUENCE</scope>
</reference>
<dbReference type="GO" id="GO:0005868">
    <property type="term" value="C:cytoplasmic dynein complex"/>
    <property type="evidence" value="ECO:0007669"/>
    <property type="project" value="TreeGrafter"/>
</dbReference>
<proteinExistence type="inferred from homology"/>
<keyword evidence="1" id="KW-0243">Dynein</keyword>
<dbReference type="EMBL" id="CAJNIZ010014525">
    <property type="protein sequence ID" value="CAE7363030.1"/>
    <property type="molecule type" value="Genomic_DNA"/>
</dbReference>
<dbReference type="Proteomes" id="UP000649617">
    <property type="component" value="Unassembled WGS sequence"/>
</dbReference>
<evidence type="ECO:0000313" key="2">
    <source>
        <dbReference type="EMBL" id="CAE7363030.1"/>
    </source>
</evidence>
<dbReference type="Gene3D" id="3.30.740.10">
    <property type="entry name" value="Protein Inhibitor Of Neuronal Nitric Oxide Synthase"/>
    <property type="match status" value="1"/>
</dbReference>
<dbReference type="GO" id="GO:0045505">
    <property type="term" value="F:dynein intermediate chain binding"/>
    <property type="evidence" value="ECO:0007669"/>
    <property type="project" value="TreeGrafter"/>
</dbReference>
<dbReference type="PANTHER" id="PTHR11886">
    <property type="entry name" value="DYNEIN LIGHT CHAIN"/>
    <property type="match status" value="1"/>
</dbReference>
<keyword evidence="1" id="KW-0505">Motor protein</keyword>
<sequence length="64" mass="7956">MDQYNLEKDIASYLKEQFEVEYGPTWHCMVGRHFSSYVTHEKACYCPEPRSKRRRKREWRGERR</sequence>
<keyword evidence="1" id="KW-0493">Microtubule</keyword>